<comment type="caution">
    <text evidence="2">The sequence shown here is derived from an EMBL/GenBank/DDBJ whole genome shotgun (WGS) entry which is preliminary data.</text>
</comment>
<keyword evidence="3" id="KW-1185">Reference proteome</keyword>
<accession>A0ABR3Y9L6</accession>
<reference evidence="2 3" key="1">
    <citation type="journal article" date="2024" name="IMA Fungus">
        <title>IMA Genome - F19 : A genome assembly and annotation guide to empower mycologists, including annotated draft genome sequences of Ceratocystis pirilliformis, Diaporthe australafricana, Fusarium ophioides, Paecilomyces lecythidis, and Sporothrix stenoceras.</title>
        <authorList>
            <person name="Aylward J."/>
            <person name="Wilson A.M."/>
            <person name="Visagie C.M."/>
            <person name="Spraker J."/>
            <person name="Barnes I."/>
            <person name="Buitendag C."/>
            <person name="Ceriani C."/>
            <person name="Del Mar Angel L."/>
            <person name="du Plessis D."/>
            <person name="Fuchs T."/>
            <person name="Gasser K."/>
            <person name="Kramer D."/>
            <person name="Li W."/>
            <person name="Munsamy K."/>
            <person name="Piso A."/>
            <person name="Price J.L."/>
            <person name="Sonnekus B."/>
            <person name="Thomas C."/>
            <person name="van der Nest A."/>
            <person name="van Dijk A."/>
            <person name="van Heerden A."/>
            <person name="van Vuuren N."/>
            <person name="Yilmaz N."/>
            <person name="Duong T.A."/>
            <person name="van der Merwe N.A."/>
            <person name="Wingfield M.J."/>
            <person name="Wingfield B.D."/>
        </authorList>
    </citation>
    <scope>NUCLEOTIDE SEQUENCE [LARGE SCALE GENOMIC DNA]</scope>
    <source>
        <strain evidence="2 3">CMW 18167</strain>
    </source>
</reference>
<proteinExistence type="predicted"/>
<evidence type="ECO:0000313" key="3">
    <source>
        <dbReference type="Proteomes" id="UP001583193"/>
    </source>
</evidence>
<sequence>MLDVGKDWQQGPGPERLRYPGDEPVGNTAGIPGQFQAVETFTDCSDEEEPEALGEDDG</sequence>
<feature type="region of interest" description="Disordered" evidence="1">
    <location>
        <begin position="1"/>
        <end position="33"/>
    </location>
</feature>
<dbReference type="EMBL" id="JAVDPF010000003">
    <property type="protein sequence ID" value="KAL1884994.1"/>
    <property type="molecule type" value="Genomic_DNA"/>
</dbReference>
<evidence type="ECO:0000256" key="1">
    <source>
        <dbReference type="SAM" id="MobiDB-lite"/>
    </source>
</evidence>
<evidence type="ECO:0000313" key="2">
    <source>
        <dbReference type="EMBL" id="KAL1884994.1"/>
    </source>
</evidence>
<gene>
    <name evidence="2" type="ORF">Plec18167_001651</name>
</gene>
<organism evidence="2 3">
    <name type="scientific">Paecilomyces lecythidis</name>
    <dbReference type="NCBI Taxonomy" id="3004212"/>
    <lineage>
        <taxon>Eukaryota</taxon>
        <taxon>Fungi</taxon>
        <taxon>Dikarya</taxon>
        <taxon>Ascomycota</taxon>
        <taxon>Pezizomycotina</taxon>
        <taxon>Eurotiomycetes</taxon>
        <taxon>Eurotiomycetidae</taxon>
        <taxon>Eurotiales</taxon>
        <taxon>Thermoascaceae</taxon>
        <taxon>Paecilomyces</taxon>
    </lineage>
</organism>
<protein>
    <submittedName>
        <fullName evidence="2">Uncharacterized protein</fullName>
    </submittedName>
</protein>
<dbReference type="Proteomes" id="UP001583193">
    <property type="component" value="Unassembled WGS sequence"/>
</dbReference>
<name>A0ABR3Y9L6_9EURO</name>